<dbReference type="InterPro" id="IPR036188">
    <property type="entry name" value="FAD/NAD-bd_sf"/>
</dbReference>
<dbReference type="PRINTS" id="PR00420">
    <property type="entry name" value="RNGMNOXGNASE"/>
</dbReference>
<dbReference type="Proteomes" id="UP001055111">
    <property type="component" value="Unassembled WGS sequence"/>
</dbReference>
<organism evidence="2 3">
    <name type="scientific">Caballeronia novacaledonica</name>
    <dbReference type="NCBI Taxonomy" id="1544861"/>
    <lineage>
        <taxon>Bacteria</taxon>
        <taxon>Pseudomonadati</taxon>
        <taxon>Pseudomonadota</taxon>
        <taxon>Betaproteobacteria</taxon>
        <taxon>Burkholderiales</taxon>
        <taxon>Burkholderiaceae</taxon>
        <taxon>Caballeronia</taxon>
    </lineage>
</organism>
<reference evidence="2" key="1">
    <citation type="submission" date="2022-09" db="EMBL/GenBank/DDBJ databases">
        <title>Isolation and characterization of 3-chlorobenzoate degrading bacteria from soils in Shizuoka.</title>
        <authorList>
            <person name="Ifat A."/>
            <person name="Ogawa N."/>
            <person name="Kimbara K."/>
            <person name="Moriuchi R."/>
            <person name="Dohra H."/>
            <person name="Shintani M."/>
        </authorList>
    </citation>
    <scope>NUCLEOTIDE SEQUENCE</scope>
    <source>
        <strain evidence="2">19CS4-2</strain>
    </source>
</reference>
<dbReference type="InterPro" id="IPR002938">
    <property type="entry name" value="FAD-bd"/>
</dbReference>
<dbReference type="GO" id="GO:0071949">
    <property type="term" value="F:FAD binding"/>
    <property type="evidence" value="ECO:0007669"/>
    <property type="project" value="InterPro"/>
</dbReference>
<gene>
    <name evidence="2" type="ORF">CBA19CS42_32760</name>
</gene>
<feature type="domain" description="FAD-binding" evidence="1">
    <location>
        <begin position="3"/>
        <end position="68"/>
    </location>
</feature>
<dbReference type="Gene3D" id="3.50.50.60">
    <property type="entry name" value="FAD/NAD(P)-binding domain"/>
    <property type="match status" value="1"/>
</dbReference>
<comment type="caution">
    <text evidence="2">The sequence shown here is derived from an EMBL/GenBank/DDBJ whole genome shotgun (WGS) entry which is preliminary data.</text>
</comment>
<evidence type="ECO:0000313" key="2">
    <source>
        <dbReference type="EMBL" id="GJH29390.1"/>
    </source>
</evidence>
<name>A0AA37IN38_9BURK</name>
<dbReference type="SUPFAM" id="SSF51905">
    <property type="entry name" value="FAD/NAD(P)-binding domain"/>
    <property type="match status" value="1"/>
</dbReference>
<dbReference type="RefSeq" id="WP_238216681.1">
    <property type="nucleotide sequence ID" value="NZ_BPUS01000022.1"/>
</dbReference>
<accession>A0AA37IN38</accession>
<protein>
    <recommendedName>
        <fullName evidence="1">FAD-binding domain-containing protein</fullName>
    </recommendedName>
</protein>
<dbReference type="AlphaFoldDB" id="A0AA37IN38"/>
<evidence type="ECO:0000313" key="3">
    <source>
        <dbReference type="Proteomes" id="UP001055111"/>
    </source>
</evidence>
<sequence length="68" mass="7358">MEYKNLFLPGDAAHVVAPTGAKGMNLAANDVRILAEALRSFSATGNCESLDAYSSEATKRVWRAEHFS</sequence>
<dbReference type="Pfam" id="PF01494">
    <property type="entry name" value="FAD_binding_3"/>
    <property type="match status" value="1"/>
</dbReference>
<dbReference type="EMBL" id="BPUS01000022">
    <property type="protein sequence ID" value="GJH29390.1"/>
    <property type="molecule type" value="Genomic_DNA"/>
</dbReference>
<proteinExistence type="predicted"/>
<evidence type="ECO:0000259" key="1">
    <source>
        <dbReference type="Pfam" id="PF01494"/>
    </source>
</evidence>